<name>A0A6J5LVN2_9CAUD</name>
<proteinExistence type="predicted"/>
<gene>
    <name evidence="1" type="ORF">UFOVP331_138</name>
</gene>
<dbReference type="EMBL" id="LR796345">
    <property type="protein sequence ID" value="CAB4138578.1"/>
    <property type="molecule type" value="Genomic_DNA"/>
</dbReference>
<protein>
    <submittedName>
        <fullName evidence="1">Uncharacterized protein</fullName>
    </submittedName>
</protein>
<organism evidence="1">
    <name type="scientific">uncultured Caudovirales phage</name>
    <dbReference type="NCBI Taxonomy" id="2100421"/>
    <lineage>
        <taxon>Viruses</taxon>
        <taxon>Duplodnaviria</taxon>
        <taxon>Heunggongvirae</taxon>
        <taxon>Uroviricota</taxon>
        <taxon>Caudoviricetes</taxon>
        <taxon>Peduoviridae</taxon>
        <taxon>Maltschvirus</taxon>
        <taxon>Maltschvirus maltsch</taxon>
    </lineage>
</organism>
<reference evidence="1" key="1">
    <citation type="submission" date="2020-04" db="EMBL/GenBank/DDBJ databases">
        <authorList>
            <person name="Chiriac C."/>
            <person name="Salcher M."/>
            <person name="Ghai R."/>
            <person name="Kavagutti S V."/>
        </authorList>
    </citation>
    <scope>NUCLEOTIDE SEQUENCE</scope>
</reference>
<sequence length="77" mass="8873">MKAKDKAKELVNGYRILLMNEDTECGNEILCTSIAKKCTLVAVDEIIKVLEDLSNDEVSYIYEVAYWHEVKFETNKL</sequence>
<evidence type="ECO:0000313" key="1">
    <source>
        <dbReference type="EMBL" id="CAB4138578.1"/>
    </source>
</evidence>
<accession>A0A6J5LVN2</accession>